<name>A0A9W7L2I1_9STRA</name>
<dbReference type="GO" id="GO:0016702">
    <property type="term" value="F:oxidoreductase activity, acting on single donors with incorporation of molecular oxygen, incorporation of two atoms of oxygen"/>
    <property type="evidence" value="ECO:0007669"/>
    <property type="project" value="InterPro"/>
</dbReference>
<dbReference type="InterPro" id="IPR012864">
    <property type="entry name" value="PCO/ADO"/>
</dbReference>
<accession>A0A9W7L2I1</accession>
<evidence type="ECO:0000313" key="4">
    <source>
        <dbReference type="EMBL" id="GMI25466.1"/>
    </source>
</evidence>
<proteinExistence type="predicted"/>
<keyword evidence="3" id="KW-0408">Iron</keyword>
<evidence type="ECO:0000313" key="5">
    <source>
        <dbReference type="Proteomes" id="UP001165065"/>
    </source>
</evidence>
<gene>
    <name evidence="4" type="ORF">TrCOL_g3895</name>
</gene>
<reference evidence="5" key="1">
    <citation type="journal article" date="2023" name="Commun. Biol.">
        <title>Genome analysis of Parmales, the sister group of diatoms, reveals the evolutionary specialization of diatoms from phago-mixotrophs to photoautotrophs.</title>
        <authorList>
            <person name="Ban H."/>
            <person name="Sato S."/>
            <person name="Yoshikawa S."/>
            <person name="Yamada K."/>
            <person name="Nakamura Y."/>
            <person name="Ichinomiya M."/>
            <person name="Sato N."/>
            <person name="Blanc-Mathieu R."/>
            <person name="Endo H."/>
            <person name="Kuwata A."/>
            <person name="Ogata H."/>
        </authorList>
    </citation>
    <scope>NUCLEOTIDE SEQUENCE [LARGE SCALE GENOMIC DNA]</scope>
</reference>
<dbReference type="GO" id="GO:0046872">
    <property type="term" value="F:metal ion binding"/>
    <property type="evidence" value="ECO:0007669"/>
    <property type="project" value="UniProtKB-KW"/>
</dbReference>
<comment type="caution">
    <text evidence="4">The sequence shown here is derived from an EMBL/GenBank/DDBJ whole genome shotgun (WGS) entry which is preliminary data.</text>
</comment>
<organism evidence="4 5">
    <name type="scientific">Triparma columacea</name>
    <dbReference type="NCBI Taxonomy" id="722753"/>
    <lineage>
        <taxon>Eukaryota</taxon>
        <taxon>Sar</taxon>
        <taxon>Stramenopiles</taxon>
        <taxon>Ochrophyta</taxon>
        <taxon>Bolidophyceae</taxon>
        <taxon>Parmales</taxon>
        <taxon>Triparmaceae</taxon>
        <taxon>Triparma</taxon>
    </lineage>
</organism>
<dbReference type="InterPro" id="IPR011051">
    <property type="entry name" value="RmlC_Cupin_sf"/>
</dbReference>
<dbReference type="SUPFAM" id="SSF51182">
    <property type="entry name" value="RmlC-like cupins"/>
    <property type="match status" value="1"/>
</dbReference>
<evidence type="ECO:0000256" key="2">
    <source>
        <dbReference type="ARBA" id="ARBA00023002"/>
    </source>
</evidence>
<protein>
    <submittedName>
        <fullName evidence="4">Uncharacterized protein</fullName>
    </submittedName>
</protein>
<evidence type="ECO:0000256" key="3">
    <source>
        <dbReference type="ARBA" id="ARBA00023004"/>
    </source>
</evidence>
<dbReference type="AlphaFoldDB" id="A0A9W7L2I1"/>
<dbReference type="Proteomes" id="UP001165065">
    <property type="component" value="Unassembled WGS sequence"/>
</dbReference>
<keyword evidence="5" id="KW-1185">Reference proteome</keyword>
<evidence type="ECO:0000256" key="1">
    <source>
        <dbReference type="ARBA" id="ARBA00022723"/>
    </source>
</evidence>
<dbReference type="EMBL" id="BRYA01000610">
    <property type="protein sequence ID" value="GMI25466.1"/>
    <property type="molecule type" value="Genomic_DNA"/>
</dbReference>
<keyword evidence="2" id="KW-0560">Oxidoreductase</keyword>
<dbReference type="Pfam" id="PF07847">
    <property type="entry name" value="PCO_ADO"/>
    <property type="match status" value="1"/>
</dbReference>
<sequence>MCVLSKVLYGTLSSTSYTPQPPSTLSYLTSLFFSPPPLTCPPPVLSTSTPSTQPLVLTPRIGNVHSFKSGSEGAAVLDVIAPTYDDEEGRECGYYESGGGEEGGVVTLRRCGEPDFFRCRVGTIEEG</sequence>
<keyword evidence="1" id="KW-0479">Metal-binding</keyword>